<reference evidence="8 9" key="1">
    <citation type="submission" date="2022-04" db="EMBL/GenBank/DDBJ databases">
        <title>Genome draft of Actinomadura sp. ATCC 31491.</title>
        <authorList>
            <person name="Shi X."/>
            <person name="Du Y."/>
        </authorList>
    </citation>
    <scope>NUCLEOTIDE SEQUENCE [LARGE SCALE GENOMIC DNA]</scope>
    <source>
        <strain evidence="8 9">ATCC 31491</strain>
    </source>
</reference>
<protein>
    <submittedName>
        <fullName evidence="8">MFS transporter</fullName>
    </submittedName>
</protein>
<dbReference type="InterPro" id="IPR036259">
    <property type="entry name" value="MFS_trans_sf"/>
</dbReference>
<feature type="transmembrane region" description="Helical" evidence="7">
    <location>
        <begin position="306"/>
        <end position="323"/>
    </location>
</feature>
<dbReference type="SUPFAM" id="SSF103473">
    <property type="entry name" value="MFS general substrate transporter"/>
    <property type="match status" value="1"/>
</dbReference>
<dbReference type="EMBL" id="JAKRKC020000001">
    <property type="protein sequence ID" value="MCK2212651.1"/>
    <property type="molecule type" value="Genomic_DNA"/>
</dbReference>
<evidence type="ECO:0000256" key="6">
    <source>
        <dbReference type="SAM" id="MobiDB-lite"/>
    </source>
</evidence>
<keyword evidence="9" id="KW-1185">Reference proteome</keyword>
<feature type="region of interest" description="Disordered" evidence="6">
    <location>
        <begin position="197"/>
        <end position="225"/>
    </location>
</feature>
<feature type="transmembrane region" description="Helical" evidence="7">
    <location>
        <begin position="392"/>
        <end position="413"/>
    </location>
</feature>
<keyword evidence="4 7" id="KW-1133">Transmembrane helix</keyword>
<keyword evidence="2" id="KW-1003">Cell membrane</keyword>
<evidence type="ECO:0000313" key="9">
    <source>
        <dbReference type="Proteomes" id="UP001317259"/>
    </source>
</evidence>
<dbReference type="InterPro" id="IPR011701">
    <property type="entry name" value="MFS"/>
</dbReference>
<feature type="transmembrane region" description="Helical" evidence="7">
    <location>
        <begin position="170"/>
        <end position="189"/>
    </location>
</feature>
<feature type="compositionally biased region" description="Gly residues" evidence="6">
    <location>
        <begin position="199"/>
        <end position="225"/>
    </location>
</feature>
<evidence type="ECO:0000256" key="4">
    <source>
        <dbReference type="ARBA" id="ARBA00022989"/>
    </source>
</evidence>
<feature type="transmembrane region" description="Helical" evidence="7">
    <location>
        <begin position="276"/>
        <end position="294"/>
    </location>
</feature>
<dbReference type="PANTHER" id="PTHR23513">
    <property type="entry name" value="INTEGRAL MEMBRANE EFFLUX PROTEIN-RELATED"/>
    <property type="match status" value="1"/>
</dbReference>
<proteinExistence type="predicted"/>
<feature type="transmembrane region" description="Helical" evidence="7">
    <location>
        <begin position="103"/>
        <end position="122"/>
    </location>
</feature>
<dbReference type="RefSeq" id="WP_247815143.1">
    <property type="nucleotide sequence ID" value="NZ_JAKRKC020000001.1"/>
</dbReference>
<comment type="caution">
    <text evidence="8">The sequence shown here is derived from an EMBL/GenBank/DDBJ whole genome shotgun (WGS) entry which is preliminary data.</text>
</comment>
<dbReference type="Proteomes" id="UP001317259">
    <property type="component" value="Unassembled WGS sequence"/>
</dbReference>
<dbReference type="PANTHER" id="PTHR23513:SF11">
    <property type="entry name" value="STAPHYLOFERRIN A TRANSPORTER"/>
    <property type="match status" value="1"/>
</dbReference>
<organism evidence="8 9">
    <name type="scientific">Actinomadura luzonensis</name>
    <dbReference type="NCBI Taxonomy" id="2805427"/>
    <lineage>
        <taxon>Bacteria</taxon>
        <taxon>Bacillati</taxon>
        <taxon>Actinomycetota</taxon>
        <taxon>Actinomycetes</taxon>
        <taxon>Streptosporangiales</taxon>
        <taxon>Thermomonosporaceae</taxon>
        <taxon>Actinomadura</taxon>
    </lineage>
</organism>
<evidence type="ECO:0000313" key="8">
    <source>
        <dbReference type="EMBL" id="MCK2212651.1"/>
    </source>
</evidence>
<evidence type="ECO:0000256" key="3">
    <source>
        <dbReference type="ARBA" id="ARBA00022692"/>
    </source>
</evidence>
<feature type="transmembrane region" description="Helical" evidence="7">
    <location>
        <begin position="247"/>
        <end position="270"/>
    </location>
</feature>
<name>A0ABT0FK11_9ACTN</name>
<sequence>MKGATFGEVFAVREFRVLFGSFVLLIAGDVIKMLALSVLVYARTGSAGLSAAAYMAGWLPFIVGGLLLLSLADRVAPRALMIAGELVRAVTCLVLAYAGLPVWALLAVVLAAGLFSPVFLAARAAMLPEVLPGDAFVLGRSVLNVASASAQIVGLAAGGAFLAFAGPSGALAVTAALSAVAAVVLRVGLPYRPARVAADGGGRASSAAGGGGESGRPGGRRGGGWGGAVRETLRVNRRLVRDRRVRGLLLAGWLPCVCLAGAEAMVVPYLGGQGRAGVVLAAAAGGMAVGEFVVGRFARPELRERLSLPLAALLGVPWIGFALAPGIGWAAVLAGLGAAGLAYQLGLQRRFVDAVPEEVRGQAFGLQSAGLMTGQAVGAALIGALGEALGPGAAIAVAGGGGVLVALALAGVLRPPPAPTPHPQPAHPHP</sequence>
<keyword evidence="3 7" id="KW-0812">Transmembrane</keyword>
<evidence type="ECO:0000256" key="1">
    <source>
        <dbReference type="ARBA" id="ARBA00004651"/>
    </source>
</evidence>
<gene>
    <name evidence="8" type="ORF">MF672_002390</name>
</gene>
<comment type="subcellular location">
    <subcellularLocation>
        <location evidence="1">Cell membrane</location>
        <topology evidence="1">Multi-pass membrane protein</topology>
    </subcellularLocation>
</comment>
<accession>A0ABT0FK11</accession>
<keyword evidence="5 7" id="KW-0472">Membrane</keyword>
<feature type="transmembrane region" description="Helical" evidence="7">
    <location>
        <begin position="368"/>
        <end position="386"/>
    </location>
</feature>
<evidence type="ECO:0000256" key="7">
    <source>
        <dbReference type="SAM" id="Phobius"/>
    </source>
</evidence>
<feature type="transmembrane region" description="Helical" evidence="7">
    <location>
        <begin position="21"/>
        <end position="42"/>
    </location>
</feature>
<evidence type="ECO:0000256" key="2">
    <source>
        <dbReference type="ARBA" id="ARBA00022475"/>
    </source>
</evidence>
<evidence type="ECO:0000256" key="5">
    <source>
        <dbReference type="ARBA" id="ARBA00023136"/>
    </source>
</evidence>
<feature type="transmembrane region" description="Helical" evidence="7">
    <location>
        <begin position="48"/>
        <end position="72"/>
    </location>
</feature>
<dbReference type="Pfam" id="PF07690">
    <property type="entry name" value="MFS_1"/>
    <property type="match status" value="1"/>
</dbReference>
<dbReference type="Gene3D" id="1.20.1250.20">
    <property type="entry name" value="MFS general substrate transporter like domains"/>
    <property type="match status" value="1"/>
</dbReference>